<dbReference type="SFLD" id="SFLDS00003">
    <property type="entry name" value="Haloacid_Dehalogenase"/>
    <property type="match status" value="1"/>
</dbReference>
<dbReference type="PANTHER" id="PTHR43434:SF1">
    <property type="entry name" value="PHOSPHOGLYCOLATE PHOSPHATASE"/>
    <property type="match status" value="1"/>
</dbReference>
<dbReference type="PANTHER" id="PTHR43434">
    <property type="entry name" value="PHOSPHOGLYCOLATE PHOSPHATASE"/>
    <property type="match status" value="1"/>
</dbReference>
<keyword evidence="1" id="KW-0378">Hydrolase</keyword>
<keyword evidence="2" id="KW-1185">Reference proteome</keyword>
<dbReference type="Proteomes" id="UP000622533">
    <property type="component" value="Unassembled WGS sequence"/>
</dbReference>
<dbReference type="InterPro" id="IPR041492">
    <property type="entry name" value="HAD_2"/>
</dbReference>
<dbReference type="InterPro" id="IPR023198">
    <property type="entry name" value="PGP-like_dom2"/>
</dbReference>
<name>A0A8J7D1M9_DESMC</name>
<dbReference type="InterPro" id="IPR006439">
    <property type="entry name" value="HAD-SF_hydro_IA"/>
</dbReference>
<accession>A0A8J7D1M9</accession>
<comment type="caution">
    <text evidence="1">The sequence shown here is derived from an EMBL/GenBank/DDBJ whole genome shotgun (WGS) entry which is preliminary data.</text>
</comment>
<dbReference type="InterPro" id="IPR050155">
    <property type="entry name" value="HAD-like_hydrolase_sf"/>
</dbReference>
<dbReference type="SUPFAM" id="SSF56784">
    <property type="entry name" value="HAD-like"/>
    <property type="match status" value="1"/>
</dbReference>
<sequence length="218" mass="24320">MVGVIFDLDGTLWNISSVCANAWNQAIKVANIPRIPITEDDINRVSGLPFIECIKKIFPDIAEENIDKLSLLIEDCEKQEIKTRGGTLYKGVSEYLDILSAQFSLFLVSNCEYWYLQVFLSMPLNSSNSSKTFGDIFLDSECFGRTQKPKAENIIAICQRNNLTNAVYIGDTESDRLAAMRAGVDFIHASYGFGDIESANIKSAASFCEVADMLLHKY</sequence>
<dbReference type="RefSeq" id="WP_193919080.1">
    <property type="nucleotide sequence ID" value="NZ_JADEXS020000001.1"/>
</dbReference>
<gene>
    <name evidence="1" type="ORF">IQ276_19710</name>
</gene>
<protein>
    <submittedName>
        <fullName evidence="1">HAD family hydrolase</fullName>
    </submittedName>
</protein>
<evidence type="ECO:0000313" key="1">
    <source>
        <dbReference type="EMBL" id="MBE9024572.1"/>
    </source>
</evidence>
<dbReference type="InterPro" id="IPR023214">
    <property type="entry name" value="HAD_sf"/>
</dbReference>
<proteinExistence type="predicted"/>
<dbReference type="EMBL" id="JADEXS010000285">
    <property type="protein sequence ID" value="MBE9024572.1"/>
    <property type="molecule type" value="Genomic_DNA"/>
</dbReference>
<dbReference type="Gene3D" id="1.10.150.240">
    <property type="entry name" value="Putative phosphatase, domain 2"/>
    <property type="match status" value="1"/>
</dbReference>
<dbReference type="GO" id="GO:0006281">
    <property type="term" value="P:DNA repair"/>
    <property type="evidence" value="ECO:0007669"/>
    <property type="project" value="TreeGrafter"/>
</dbReference>
<dbReference type="NCBIfam" id="TIGR01549">
    <property type="entry name" value="HAD-SF-IA-v1"/>
    <property type="match status" value="1"/>
</dbReference>
<dbReference type="InterPro" id="IPR036412">
    <property type="entry name" value="HAD-like_sf"/>
</dbReference>
<reference evidence="1" key="1">
    <citation type="submission" date="2020-10" db="EMBL/GenBank/DDBJ databases">
        <authorList>
            <person name="Castelo-Branco R."/>
            <person name="Eusebio N."/>
            <person name="Adriana R."/>
            <person name="Vieira A."/>
            <person name="Brugerolle De Fraissinette N."/>
            <person name="Rezende De Castro R."/>
            <person name="Schneider M.P."/>
            <person name="Vasconcelos V."/>
            <person name="Leao P.N."/>
        </authorList>
    </citation>
    <scope>NUCLEOTIDE SEQUENCE</scope>
    <source>
        <strain evidence="1">LEGE 12446</strain>
    </source>
</reference>
<organism evidence="1 2">
    <name type="scientific">Desmonostoc muscorum LEGE 12446</name>
    <dbReference type="NCBI Taxonomy" id="1828758"/>
    <lineage>
        <taxon>Bacteria</taxon>
        <taxon>Bacillati</taxon>
        <taxon>Cyanobacteriota</taxon>
        <taxon>Cyanophyceae</taxon>
        <taxon>Nostocales</taxon>
        <taxon>Nostocaceae</taxon>
        <taxon>Desmonostoc</taxon>
    </lineage>
</organism>
<evidence type="ECO:0000313" key="2">
    <source>
        <dbReference type="Proteomes" id="UP000622533"/>
    </source>
</evidence>
<dbReference type="AlphaFoldDB" id="A0A8J7D1M9"/>
<dbReference type="SFLD" id="SFLDG01129">
    <property type="entry name" value="C1.5:_HAD__Beta-PGM__Phosphata"/>
    <property type="match status" value="1"/>
</dbReference>
<dbReference type="GO" id="GO:0008967">
    <property type="term" value="F:phosphoglycolate phosphatase activity"/>
    <property type="evidence" value="ECO:0007669"/>
    <property type="project" value="TreeGrafter"/>
</dbReference>
<dbReference type="Gene3D" id="3.40.50.1000">
    <property type="entry name" value="HAD superfamily/HAD-like"/>
    <property type="match status" value="1"/>
</dbReference>
<dbReference type="Pfam" id="PF13419">
    <property type="entry name" value="HAD_2"/>
    <property type="match status" value="1"/>
</dbReference>